<dbReference type="SUPFAM" id="SSF52540">
    <property type="entry name" value="P-loop containing nucleoside triphosphate hydrolases"/>
    <property type="match status" value="1"/>
</dbReference>
<evidence type="ECO:0000313" key="2">
    <source>
        <dbReference type="EMBL" id="MDG3496215.1"/>
    </source>
</evidence>
<dbReference type="Proteomes" id="UP001152872">
    <property type="component" value="Unassembled WGS sequence"/>
</dbReference>
<feature type="domain" description="NACHT" evidence="1">
    <location>
        <begin position="185"/>
        <end position="272"/>
    </location>
</feature>
<name>A0A9X4RJP2_9CYAN</name>
<dbReference type="Pfam" id="PF05729">
    <property type="entry name" value="NACHT"/>
    <property type="match status" value="1"/>
</dbReference>
<dbReference type="PROSITE" id="PS50837">
    <property type="entry name" value="NACHT"/>
    <property type="match status" value="1"/>
</dbReference>
<evidence type="ECO:0000313" key="3">
    <source>
        <dbReference type="Proteomes" id="UP001152872"/>
    </source>
</evidence>
<dbReference type="PANTHER" id="PTHR46312:SF2">
    <property type="entry name" value="NUCLEOTIDE-BINDING OLIGOMERIZATION DOMAIN-CONTAINING PROTEIN 2-LIKE"/>
    <property type="match status" value="1"/>
</dbReference>
<dbReference type="AlphaFoldDB" id="A0A9X4RJP2"/>
<dbReference type="Pfam" id="PF19954">
    <property type="entry name" value="EAD10"/>
    <property type="match status" value="1"/>
</dbReference>
<keyword evidence="3" id="KW-1185">Reference proteome</keyword>
<dbReference type="PANTHER" id="PTHR46312">
    <property type="entry name" value="NACHT DOMAIN-CONTAINING PROTEIN"/>
    <property type="match status" value="1"/>
</dbReference>
<gene>
    <name evidence="2" type="ORF">FEV09_16845</name>
</gene>
<dbReference type="InterPro" id="IPR007111">
    <property type="entry name" value="NACHT_NTPase"/>
</dbReference>
<reference evidence="2" key="1">
    <citation type="submission" date="2019-05" db="EMBL/GenBank/DDBJ databases">
        <title>Whole genome sequencing of Pseudanabaena catenata USMAC16.</title>
        <authorList>
            <person name="Khan Z."/>
            <person name="Omar W.M."/>
            <person name="Convey P."/>
            <person name="Merican F."/>
            <person name="Najimudin N."/>
        </authorList>
    </citation>
    <scope>NUCLEOTIDE SEQUENCE</scope>
    <source>
        <strain evidence="2">USMAC16</strain>
    </source>
</reference>
<evidence type="ECO:0000259" key="1">
    <source>
        <dbReference type="PROSITE" id="PS50837"/>
    </source>
</evidence>
<dbReference type="InterPro" id="IPR027417">
    <property type="entry name" value="P-loop_NTPase"/>
</dbReference>
<protein>
    <submittedName>
        <fullName evidence="2">NACHT domain-containing protein</fullName>
    </submittedName>
</protein>
<dbReference type="InterPro" id="IPR045429">
    <property type="entry name" value="EAD10"/>
</dbReference>
<sequence length="450" mass="52016">MNNELTTILDRISNGQFTDADITSLRQLLELGDHEVKLQLAKFNVNIGKGKDIHIGDKIYLELNDEIIREIADKISHGLQPSNQVTITVIASVNELVQQVRSRIHDDIQRLHGTMPLWGVDHWVPLGDLFVDVNILEELSSSRRSELDDLWHDFIQNPSYRSLDRIGLGQDLQRISGLEILTKNKNLMVVGKPGSGKTTYLQNVVTECNAGNIQSHRIPVLIRLREFVDDGRDVQYSLEPYLKSCWQLSNAEIKSLLNQGRVLVLLDGLDEVTGEYGKTITKEIKKFARTYSQVLVIVTCRTQSQESRFERFDHVEISDFNELQVKLFAENWFKTVSRDKSDEWSQKFINLLFLEENKQIRELAITPILLSLTCAVFYKTGKFYSKRSKLYEECLEILLDKWDKSREIERDEIYRDLSLARKLELLSYLAVKKFGKESGKKLTKEPKRLK</sequence>
<organism evidence="2 3">
    <name type="scientific">Pseudanabaena catenata USMAC16</name>
    <dbReference type="NCBI Taxonomy" id="1855837"/>
    <lineage>
        <taxon>Bacteria</taxon>
        <taxon>Bacillati</taxon>
        <taxon>Cyanobacteriota</taxon>
        <taxon>Cyanophyceae</taxon>
        <taxon>Pseudanabaenales</taxon>
        <taxon>Pseudanabaenaceae</taxon>
        <taxon>Pseudanabaena</taxon>
    </lineage>
</organism>
<dbReference type="EMBL" id="VBTY01000161">
    <property type="protein sequence ID" value="MDG3496215.1"/>
    <property type="molecule type" value="Genomic_DNA"/>
</dbReference>
<accession>A0A9X4RJP2</accession>
<dbReference type="Gene3D" id="3.40.50.300">
    <property type="entry name" value="P-loop containing nucleotide triphosphate hydrolases"/>
    <property type="match status" value="1"/>
</dbReference>
<comment type="caution">
    <text evidence="2">The sequence shown here is derived from an EMBL/GenBank/DDBJ whole genome shotgun (WGS) entry which is preliminary data.</text>
</comment>
<proteinExistence type="predicted"/>
<dbReference type="RefSeq" id="WP_009628379.1">
    <property type="nucleotide sequence ID" value="NZ_VBTY01000161.1"/>
</dbReference>